<dbReference type="RefSeq" id="WP_036348719.1">
    <property type="nucleotide sequence ID" value="NZ_JALN02000002.1"/>
</dbReference>
<dbReference type="Proteomes" id="UP000022835">
    <property type="component" value="Unassembled WGS sequence"/>
</dbReference>
<dbReference type="OrthoDB" id="8782062at2"/>
<evidence type="ECO:0008006" key="3">
    <source>
        <dbReference type="Google" id="ProtNLM"/>
    </source>
</evidence>
<keyword evidence="2" id="KW-1185">Reference proteome</keyword>
<sequence>MGEPKVTTAHRGRAAVVYIRQSTVAQISRNRESTGRQYDLAARAAELGWPRSAGRVIDDDLRWLASTPPVVPGSPSSPLRSGCSSALLESGETVGSDGMVVLRTPRMTLYPSTSLRRNVVGQHAVRGEATPRSFAVR</sequence>
<comment type="caution">
    <text evidence="1">The sequence shown here is derived from an EMBL/GenBank/DDBJ whole genome shotgun (WGS) entry which is preliminary data.</text>
</comment>
<reference evidence="1" key="1">
    <citation type="submission" date="2014-05" db="EMBL/GenBank/DDBJ databases">
        <title>Genome sequence of Mycobacterium aromaticivorans strain JS19b1T (= DSM 45407T).</title>
        <authorList>
            <person name="Kwak Y."/>
            <person name="Park G.-S."/>
            <person name="Li Q.X."/>
            <person name="Lee S.-E."/>
            <person name="Shin J.-H."/>
        </authorList>
    </citation>
    <scope>NUCLEOTIDE SEQUENCE [LARGE SCALE GENOMIC DNA]</scope>
    <source>
        <strain evidence="1">JS19b1</strain>
    </source>
</reference>
<name>A0A064CAI6_9MYCO</name>
<dbReference type="eggNOG" id="COG1961">
    <property type="taxonomic scope" value="Bacteria"/>
</dbReference>
<gene>
    <name evidence="1" type="ORF">Y900_029075</name>
</gene>
<accession>A0A064CAI6</accession>
<organism evidence="1 2">
    <name type="scientific">Mycolicibacterium aromaticivorans JS19b1 = JCM 16368</name>
    <dbReference type="NCBI Taxonomy" id="1440774"/>
    <lineage>
        <taxon>Bacteria</taxon>
        <taxon>Bacillati</taxon>
        <taxon>Actinomycetota</taxon>
        <taxon>Actinomycetes</taxon>
        <taxon>Mycobacteriales</taxon>
        <taxon>Mycobacteriaceae</taxon>
        <taxon>Mycolicibacterium</taxon>
    </lineage>
</organism>
<protein>
    <recommendedName>
        <fullName evidence="3">Resolvase/invertase-type recombinase catalytic domain-containing protein</fullName>
    </recommendedName>
</protein>
<evidence type="ECO:0000313" key="1">
    <source>
        <dbReference type="EMBL" id="KDE97310.1"/>
    </source>
</evidence>
<proteinExistence type="predicted"/>
<evidence type="ECO:0000313" key="2">
    <source>
        <dbReference type="Proteomes" id="UP000022835"/>
    </source>
</evidence>
<dbReference type="AlphaFoldDB" id="A0A064CAI6"/>
<dbReference type="EMBL" id="JALN02000002">
    <property type="protein sequence ID" value="KDE97310.1"/>
    <property type="molecule type" value="Genomic_DNA"/>
</dbReference>